<dbReference type="Pfam" id="PF18133">
    <property type="entry name" value="HydF_tetramer"/>
    <property type="match status" value="1"/>
</dbReference>
<dbReference type="VEuPathDB" id="AmoebaDB:ACA1_279560"/>
<sequence>MTKRAGTVCGIPPKHAASWSRAYAGQPLLRTNIGIFGAMNSGKSTLMNLISQQETSIVDSKPGTTADTKVALMEMHDLGPVKLFDTPGIDEEGLLGEKKRRKAFDVLKECNAAVVVVNPFNPASLKAARDVIQEASAKQKKGDDSAQMRVMVVFNVFGQQTAEIRKATNTILDAAEKSLTPDGTNLQITSIALDLNSPEAIGRVVKFVTTNTKPHSSNVSLLPSALQLGPDSVVFLNIPMDAETPSGRLLRPQALVQEELLRQYASTFCYRMDLKKARSPIEEERREEEQRFRSSVDALKSQNKLKLLITDSQATDVVHKWTMEPGTAAPSDQGGQSSQETVPLTTFSVMMINYMSGGRLSAFVEGIKRFETLKHGDKVLICEACNHDRTQDDIGTVQIPAKLRQRFGEGTIGVDHAFGREYQTKILNDYQLVIHCGGCMLDQQKMAARLSDIEGSGVPITNYGLLLSYLAAKQGLSRVLRPWGL</sequence>
<evidence type="ECO:0000313" key="3">
    <source>
        <dbReference type="EMBL" id="JAC88999.1"/>
    </source>
</evidence>
<dbReference type="Gene3D" id="3.40.50.300">
    <property type="entry name" value="P-loop containing nucleotide triphosphate hydrolases"/>
    <property type="match status" value="1"/>
</dbReference>
<dbReference type="Gene3D" id="3.40.50.11410">
    <property type="match status" value="1"/>
</dbReference>
<dbReference type="PANTHER" id="PTHR42714">
    <property type="entry name" value="TRNA MODIFICATION GTPASE GTPBP3"/>
    <property type="match status" value="1"/>
</dbReference>
<dbReference type="GO" id="GO:0005737">
    <property type="term" value="C:cytoplasm"/>
    <property type="evidence" value="ECO:0007669"/>
    <property type="project" value="TreeGrafter"/>
</dbReference>
<dbReference type="PANTHER" id="PTHR42714:SF6">
    <property type="entry name" value="TRANSLATION INITIATION FACTOR IF-2"/>
    <property type="match status" value="1"/>
</dbReference>
<dbReference type="GO" id="GO:0030488">
    <property type="term" value="P:tRNA methylation"/>
    <property type="evidence" value="ECO:0007669"/>
    <property type="project" value="TreeGrafter"/>
</dbReference>
<dbReference type="InterPro" id="IPR005225">
    <property type="entry name" value="Small_GTP-bd"/>
</dbReference>
<dbReference type="NCBIfam" id="TIGR00231">
    <property type="entry name" value="small_GTP"/>
    <property type="match status" value="1"/>
</dbReference>
<name>A0A090XDX0_ACACA</name>
<feature type="domain" description="G" evidence="1">
    <location>
        <begin position="33"/>
        <end position="137"/>
    </location>
</feature>
<dbReference type="GO" id="GO:0002098">
    <property type="term" value="P:tRNA wobble uridine modification"/>
    <property type="evidence" value="ECO:0007669"/>
    <property type="project" value="TreeGrafter"/>
</dbReference>
<dbReference type="GO" id="GO:0005525">
    <property type="term" value="F:GTP binding"/>
    <property type="evidence" value="ECO:0007669"/>
    <property type="project" value="InterPro"/>
</dbReference>
<evidence type="ECO:0000259" key="2">
    <source>
        <dbReference type="Pfam" id="PF18133"/>
    </source>
</evidence>
<organism evidence="3">
    <name type="scientific">Acanthamoeba castellanii</name>
    <name type="common">Amoeba</name>
    <dbReference type="NCBI Taxonomy" id="5755"/>
    <lineage>
        <taxon>Eukaryota</taxon>
        <taxon>Amoebozoa</taxon>
        <taxon>Discosea</taxon>
        <taxon>Longamoebia</taxon>
        <taxon>Centramoebida</taxon>
        <taxon>Acanthamoebidae</taxon>
        <taxon>Acanthamoeba</taxon>
    </lineage>
</organism>
<evidence type="ECO:0000259" key="1">
    <source>
        <dbReference type="Pfam" id="PF01926"/>
    </source>
</evidence>
<dbReference type="InterPro" id="IPR040644">
    <property type="entry name" value="HydF_tetramer"/>
</dbReference>
<accession>A0A090XDX0</accession>
<dbReference type="PRINTS" id="PR00326">
    <property type="entry name" value="GTP1OBG"/>
</dbReference>
<proteinExistence type="predicted"/>
<dbReference type="AlphaFoldDB" id="A0A090XDX0"/>
<feature type="domain" description="Hydrogen maturase F tetramerization" evidence="2">
    <location>
        <begin position="362"/>
        <end position="482"/>
    </location>
</feature>
<protein>
    <submittedName>
        <fullName evidence="3">HydF</fullName>
    </submittedName>
</protein>
<reference evidence="3" key="1">
    <citation type="journal article" date="2013" name="PLoS ONE">
        <title>Evidence for a hydrogenosomal-type anaerobic ATP generation pathway in Acanthamoeba castellanii.</title>
        <authorList>
            <person name="Leger M.M."/>
            <person name="Gawryluk R.M."/>
            <person name="Gray M.W."/>
            <person name="Roger A.J."/>
        </authorList>
    </citation>
    <scope>NUCLEOTIDE SEQUENCE</scope>
    <source>
        <strain evidence="3">Neff</strain>
    </source>
</reference>
<dbReference type="SUPFAM" id="SSF52540">
    <property type="entry name" value="P-loop containing nucleoside triphosphate hydrolases"/>
    <property type="match status" value="1"/>
</dbReference>
<dbReference type="Gene3D" id="3.40.50.11420">
    <property type="match status" value="1"/>
</dbReference>
<dbReference type="InterPro" id="IPR027417">
    <property type="entry name" value="P-loop_NTPase"/>
</dbReference>
<dbReference type="EMBL" id="GANQ01000003">
    <property type="protein sequence ID" value="JAC88999.1"/>
    <property type="molecule type" value="Transcribed_RNA"/>
</dbReference>
<dbReference type="Pfam" id="PF01926">
    <property type="entry name" value="MMR_HSR1"/>
    <property type="match status" value="1"/>
</dbReference>
<gene>
    <name evidence="3" type="primary">HydF</name>
</gene>
<dbReference type="InterPro" id="IPR006073">
    <property type="entry name" value="GTP-bd"/>
</dbReference>